<keyword evidence="6" id="KW-0833">Ubl conjugation pathway</keyword>
<evidence type="ECO:0000256" key="6">
    <source>
        <dbReference type="ARBA" id="ARBA00022786"/>
    </source>
</evidence>
<evidence type="ECO:0000256" key="1">
    <source>
        <dbReference type="ARBA" id="ARBA00004123"/>
    </source>
</evidence>
<dbReference type="PANTHER" id="PTHR16515">
    <property type="entry name" value="PR DOMAIN ZINC FINGER PROTEIN"/>
    <property type="match status" value="1"/>
</dbReference>
<dbReference type="GO" id="GO:0005634">
    <property type="term" value="C:nucleus"/>
    <property type="evidence" value="ECO:0007669"/>
    <property type="project" value="UniProtKB-SubCell"/>
</dbReference>
<dbReference type="InterPro" id="IPR013087">
    <property type="entry name" value="Znf_C2H2_type"/>
</dbReference>
<keyword evidence="5 9" id="KW-0863">Zinc-finger</keyword>
<feature type="domain" description="C2H2-type" evidence="10">
    <location>
        <begin position="214"/>
        <end position="241"/>
    </location>
</feature>
<dbReference type="PROSITE" id="PS50157">
    <property type="entry name" value="ZINC_FINGER_C2H2_2"/>
    <property type="match status" value="4"/>
</dbReference>
<evidence type="ECO:0000256" key="7">
    <source>
        <dbReference type="ARBA" id="ARBA00022833"/>
    </source>
</evidence>
<dbReference type="GO" id="GO:0010468">
    <property type="term" value="P:regulation of gene expression"/>
    <property type="evidence" value="ECO:0007669"/>
    <property type="project" value="TreeGrafter"/>
</dbReference>
<dbReference type="Pfam" id="PF00096">
    <property type="entry name" value="zf-C2H2"/>
    <property type="match status" value="3"/>
</dbReference>
<evidence type="ECO:0000256" key="8">
    <source>
        <dbReference type="ARBA" id="ARBA00023242"/>
    </source>
</evidence>
<evidence type="ECO:0000256" key="9">
    <source>
        <dbReference type="PROSITE-ProRule" id="PRU00042"/>
    </source>
</evidence>
<sequence length="268" mass="30482">MHEKVLKGLEDVQFIGTVSECCFFAILLDMFLVQQAKCGLMDWHPDCIDMKPVIKKYFPGDPRSGSNKKGVETLVLSKMEESGVLFCQRLKYTEKSTPVPDESPLDIKTKAETFISQPLNYIKTSVKKVSSETPVKKYICKLCGMEYRQNISLNLKNHVCGECGKKFPGSTSLQSHLYKHRGERPFACAHCDKKFFSQTNLNRHHKDSHSGKRFCCSVCGSGFSRLTTLQKHSRIHTGERPFSCPDCAKTFPYKYTLNMHLKLHAAKK</sequence>
<keyword evidence="7" id="KW-0862">Zinc</keyword>
<comment type="pathway">
    <text evidence="2">Protein modification; protein ubiquitination.</text>
</comment>
<dbReference type="SMART" id="SM00355">
    <property type="entry name" value="ZnF_C2H2"/>
    <property type="match status" value="4"/>
</dbReference>
<dbReference type="InterPro" id="IPR036236">
    <property type="entry name" value="Znf_C2H2_sf"/>
</dbReference>
<evidence type="ECO:0000313" key="11">
    <source>
        <dbReference type="EMBL" id="KAF4106091.1"/>
    </source>
</evidence>
<dbReference type="InterPro" id="IPR050331">
    <property type="entry name" value="Zinc_finger"/>
</dbReference>
<feature type="domain" description="C2H2-type" evidence="10">
    <location>
        <begin position="158"/>
        <end position="185"/>
    </location>
</feature>
<dbReference type="FunFam" id="3.30.160.60:FF:002343">
    <property type="entry name" value="Zinc finger protein 33A"/>
    <property type="match status" value="1"/>
</dbReference>
<evidence type="ECO:0000256" key="4">
    <source>
        <dbReference type="ARBA" id="ARBA00022737"/>
    </source>
</evidence>
<dbReference type="Gene3D" id="3.30.160.60">
    <property type="entry name" value="Classic Zinc Finger"/>
    <property type="match status" value="4"/>
</dbReference>
<keyword evidence="8" id="KW-0539">Nucleus</keyword>
<keyword evidence="4" id="KW-0677">Repeat</keyword>
<keyword evidence="12" id="KW-1185">Reference proteome</keyword>
<dbReference type="Proteomes" id="UP000579812">
    <property type="component" value="Unassembled WGS sequence"/>
</dbReference>
<evidence type="ECO:0000256" key="3">
    <source>
        <dbReference type="ARBA" id="ARBA00022723"/>
    </source>
</evidence>
<dbReference type="PROSITE" id="PS00028">
    <property type="entry name" value="ZINC_FINGER_C2H2_1"/>
    <property type="match status" value="4"/>
</dbReference>
<dbReference type="FunFam" id="3.30.160.60:FF:000446">
    <property type="entry name" value="Zinc finger protein"/>
    <property type="match status" value="1"/>
</dbReference>
<keyword evidence="3" id="KW-0479">Metal-binding</keyword>
<dbReference type="Pfam" id="PF13912">
    <property type="entry name" value="zf-C2H2_6"/>
    <property type="match status" value="1"/>
</dbReference>
<evidence type="ECO:0000259" key="10">
    <source>
        <dbReference type="PROSITE" id="PS50157"/>
    </source>
</evidence>
<gene>
    <name evidence="11" type="ORF">G5714_013753</name>
</gene>
<evidence type="ECO:0000313" key="12">
    <source>
        <dbReference type="Proteomes" id="UP000579812"/>
    </source>
</evidence>
<organism evidence="11 12">
    <name type="scientific">Onychostoma macrolepis</name>
    <dbReference type="NCBI Taxonomy" id="369639"/>
    <lineage>
        <taxon>Eukaryota</taxon>
        <taxon>Metazoa</taxon>
        <taxon>Chordata</taxon>
        <taxon>Craniata</taxon>
        <taxon>Vertebrata</taxon>
        <taxon>Euteleostomi</taxon>
        <taxon>Actinopterygii</taxon>
        <taxon>Neopterygii</taxon>
        <taxon>Teleostei</taxon>
        <taxon>Ostariophysi</taxon>
        <taxon>Cypriniformes</taxon>
        <taxon>Cyprinidae</taxon>
        <taxon>Acrossocheilinae</taxon>
        <taxon>Onychostoma</taxon>
    </lineage>
</organism>
<dbReference type="PANTHER" id="PTHR16515:SF66">
    <property type="entry name" value="C2H2-TYPE DOMAIN-CONTAINING PROTEIN"/>
    <property type="match status" value="1"/>
</dbReference>
<accession>A0A7J6CG22</accession>
<dbReference type="SUPFAM" id="SSF57667">
    <property type="entry name" value="beta-beta-alpha zinc fingers"/>
    <property type="match status" value="2"/>
</dbReference>
<dbReference type="GO" id="GO:0008270">
    <property type="term" value="F:zinc ion binding"/>
    <property type="evidence" value="ECO:0007669"/>
    <property type="project" value="UniProtKB-KW"/>
</dbReference>
<dbReference type="AlphaFoldDB" id="A0A7J6CG22"/>
<evidence type="ECO:0000256" key="5">
    <source>
        <dbReference type="ARBA" id="ARBA00022771"/>
    </source>
</evidence>
<dbReference type="EMBL" id="JAAMOB010000013">
    <property type="protein sequence ID" value="KAF4106091.1"/>
    <property type="molecule type" value="Genomic_DNA"/>
</dbReference>
<name>A0A7J6CG22_9TELE</name>
<proteinExistence type="predicted"/>
<comment type="subcellular location">
    <subcellularLocation>
        <location evidence="1">Nucleus</location>
    </subcellularLocation>
</comment>
<reference evidence="11 12" key="1">
    <citation type="submission" date="2020-04" db="EMBL/GenBank/DDBJ databases">
        <title>Chromosome-level genome assembly of a cyprinid fish Onychostoma macrolepis by integration of Nanopore Sequencing, Bionano and Hi-C technology.</title>
        <authorList>
            <person name="Wang D."/>
        </authorList>
    </citation>
    <scope>NUCLEOTIDE SEQUENCE [LARGE SCALE GENOMIC DNA]</scope>
    <source>
        <strain evidence="11">SWU-2019</strain>
        <tissue evidence="11">Muscle</tissue>
    </source>
</reference>
<evidence type="ECO:0000256" key="2">
    <source>
        <dbReference type="ARBA" id="ARBA00004906"/>
    </source>
</evidence>
<protein>
    <recommendedName>
        <fullName evidence="10">C2H2-type domain-containing protein</fullName>
    </recommendedName>
</protein>
<feature type="domain" description="C2H2-type" evidence="10">
    <location>
        <begin position="242"/>
        <end position="268"/>
    </location>
</feature>
<comment type="caution">
    <text evidence="11">The sequence shown here is derived from an EMBL/GenBank/DDBJ whole genome shotgun (WGS) entry which is preliminary data.</text>
</comment>
<feature type="domain" description="C2H2-type" evidence="10">
    <location>
        <begin position="186"/>
        <end position="214"/>
    </location>
</feature>